<dbReference type="AlphaFoldDB" id="F8ML92"/>
<organism evidence="2 3">
    <name type="scientific">Neurospora tetrasperma (strain FGSC 2508 / ATCC MYA-4615 / P0657)</name>
    <dbReference type="NCBI Taxonomy" id="510951"/>
    <lineage>
        <taxon>Eukaryota</taxon>
        <taxon>Fungi</taxon>
        <taxon>Dikarya</taxon>
        <taxon>Ascomycota</taxon>
        <taxon>Pezizomycotina</taxon>
        <taxon>Sordariomycetes</taxon>
        <taxon>Sordariomycetidae</taxon>
        <taxon>Sordariales</taxon>
        <taxon>Sordariaceae</taxon>
        <taxon>Neurospora</taxon>
    </lineage>
</organism>
<name>F8ML92_NEUT8</name>
<evidence type="ECO:0000313" key="3">
    <source>
        <dbReference type="Proteomes" id="UP000008065"/>
    </source>
</evidence>
<dbReference type="GeneID" id="20822511"/>
<reference evidence="3" key="1">
    <citation type="journal article" date="2011" name="Genetics">
        <title>Massive changes in genome architecture accompany the transition to self-fertility in the filamentous fungus Neurospora tetrasperma.</title>
        <authorList>
            <person name="Ellison C.E."/>
            <person name="Stajich J.E."/>
            <person name="Jacobson D.J."/>
            <person name="Natvig D.O."/>
            <person name="Lapidus A."/>
            <person name="Foster B."/>
            <person name="Aerts A."/>
            <person name="Riley R."/>
            <person name="Lindquist E.A."/>
            <person name="Grigoriev I.V."/>
            <person name="Taylor J.W."/>
        </authorList>
    </citation>
    <scope>NUCLEOTIDE SEQUENCE [LARGE SCALE GENOMIC DNA]</scope>
    <source>
        <strain evidence="3">FGSC 2508 / P0657</strain>
    </source>
</reference>
<dbReference type="RefSeq" id="XP_009851408.1">
    <property type="nucleotide sequence ID" value="XM_009853106.1"/>
</dbReference>
<feature type="region of interest" description="Disordered" evidence="1">
    <location>
        <begin position="61"/>
        <end position="84"/>
    </location>
</feature>
<dbReference type="HOGENOM" id="CLU_1797015_0_0_1"/>
<dbReference type="KEGG" id="nte:NEUTE1DRAFT110481"/>
<evidence type="ECO:0000313" key="2">
    <source>
        <dbReference type="EMBL" id="EGO58365.1"/>
    </source>
</evidence>
<dbReference type="Proteomes" id="UP000008065">
    <property type="component" value="Unassembled WGS sequence"/>
</dbReference>
<sequence length="171" mass="19144">MTIDVMLPAHSLSTLSNDDIGPRGGRRTALTEWTEEEKAEEIAVGVLPAWVVHCMYTPPFETPQQDPASTSKHQQEAPPRHPRLRLLPARTLPILHALSPHFLFRTSHSSRYGHSTCYVGWYGHRSPDKDKVATFKKNQPKRKAEVDAINRSDGGDVVLVQLLEAAFQPGF</sequence>
<dbReference type="EMBL" id="GL891304">
    <property type="protein sequence ID" value="EGO58365.1"/>
    <property type="molecule type" value="Genomic_DNA"/>
</dbReference>
<keyword evidence="3" id="KW-1185">Reference proteome</keyword>
<gene>
    <name evidence="2" type="ORF">NEUTE1DRAFT_110481</name>
</gene>
<proteinExistence type="predicted"/>
<feature type="compositionally biased region" description="Polar residues" evidence="1">
    <location>
        <begin position="62"/>
        <end position="72"/>
    </location>
</feature>
<accession>F8ML92</accession>
<evidence type="ECO:0000256" key="1">
    <source>
        <dbReference type="SAM" id="MobiDB-lite"/>
    </source>
</evidence>
<protein>
    <submittedName>
        <fullName evidence="2">Uncharacterized protein</fullName>
    </submittedName>
</protein>
<dbReference type="VEuPathDB" id="FungiDB:NEUTE1DRAFT_110481"/>